<proteinExistence type="predicted"/>
<evidence type="ECO:0000313" key="3">
    <source>
        <dbReference type="Proteomes" id="UP000664203"/>
    </source>
</evidence>
<evidence type="ECO:0000313" key="2">
    <source>
        <dbReference type="EMBL" id="CAF9943296.1"/>
    </source>
</evidence>
<dbReference type="PANTHER" id="PTHR42085">
    <property type="entry name" value="F-BOX DOMAIN-CONTAINING PROTEIN"/>
    <property type="match status" value="1"/>
</dbReference>
<evidence type="ECO:0000256" key="1">
    <source>
        <dbReference type="SAM" id="SignalP"/>
    </source>
</evidence>
<reference evidence="2" key="1">
    <citation type="submission" date="2021-03" db="EMBL/GenBank/DDBJ databases">
        <authorList>
            <person name="Tagirdzhanova G."/>
        </authorList>
    </citation>
    <scope>NUCLEOTIDE SEQUENCE</scope>
</reference>
<protein>
    <submittedName>
        <fullName evidence="2">Uncharacterized protein</fullName>
    </submittedName>
</protein>
<accession>A0A8H3J9E0</accession>
<dbReference type="Proteomes" id="UP000664203">
    <property type="component" value="Unassembled WGS sequence"/>
</dbReference>
<organism evidence="2 3">
    <name type="scientific">Alectoria fallacina</name>
    <dbReference type="NCBI Taxonomy" id="1903189"/>
    <lineage>
        <taxon>Eukaryota</taxon>
        <taxon>Fungi</taxon>
        <taxon>Dikarya</taxon>
        <taxon>Ascomycota</taxon>
        <taxon>Pezizomycotina</taxon>
        <taxon>Lecanoromycetes</taxon>
        <taxon>OSLEUM clade</taxon>
        <taxon>Lecanoromycetidae</taxon>
        <taxon>Lecanorales</taxon>
        <taxon>Lecanorineae</taxon>
        <taxon>Parmeliaceae</taxon>
        <taxon>Alectoria</taxon>
    </lineage>
</organism>
<keyword evidence="3" id="KW-1185">Reference proteome</keyword>
<comment type="caution">
    <text evidence="2">The sequence shown here is derived from an EMBL/GenBank/DDBJ whole genome shotgun (WGS) entry which is preliminary data.</text>
</comment>
<feature type="signal peptide" evidence="1">
    <location>
        <begin position="1"/>
        <end position="18"/>
    </location>
</feature>
<dbReference type="EMBL" id="CAJPDR010000959">
    <property type="protein sequence ID" value="CAF9943296.1"/>
    <property type="molecule type" value="Genomic_DNA"/>
</dbReference>
<keyword evidence="1" id="KW-0732">Signal</keyword>
<dbReference type="InterPro" id="IPR038883">
    <property type="entry name" value="AN11006-like"/>
</dbReference>
<gene>
    <name evidence="2" type="ORF">ALECFALPRED_010999</name>
</gene>
<sequence length="310" mass="34530">MLLISSLLLSTSLYSPDANPSITAFRFLSLPPEIRLIIYNQLLVQSDGLLRTFCTCKFCANLKGHTVGRDCLNPSLLRTNKAIYNEALPILYSKNVFPLFCWGPFGSSTRVNVSRHRPGQHGIMAPAGADGLQVGPIASRLSPWAGVTKILACPSDAAKPCVRRIYFMLDWVYHILLGGFPTQWWQAVETDVLRYFPGLEQMMVQISAKEMPVLSFYLVFQRKNLMPKRAHDYKSILANSASLLLPRAKAREGLRYIEAICDGIVASHTQGEMKNSTFGVKFVTWTDDYLLAAGPKSMKGISTSIYLGCR</sequence>
<dbReference type="PANTHER" id="PTHR42085:SF2">
    <property type="entry name" value="F-BOX DOMAIN-CONTAINING PROTEIN"/>
    <property type="match status" value="1"/>
</dbReference>
<dbReference type="OrthoDB" id="5431046at2759"/>
<dbReference type="AlphaFoldDB" id="A0A8H3J9E0"/>
<name>A0A8H3J9E0_9LECA</name>
<feature type="chain" id="PRO_5034214464" evidence="1">
    <location>
        <begin position="19"/>
        <end position="310"/>
    </location>
</feature>